<name>A0AB35U1Z5_9FIRM</name>
<keyword evidence="6" id="KW-0808">Transferase</keyword>
<comment type="subcellular location">
    <subcellularLocation>
        <location evidence="1 6">Cell membrane</location>
        <topology evidence="1 6">Multi-pass membrane protein</topology>
    </subcellularLocation>
</comment>
<dbReference type="GO" id="GO:0005886">
    <property type="term" value="C:plasma membrane"/>
    <property type="evidence" value="ECO:0007669"/>
    <property type="project" value="UniProtKB-SubCell"/>
</dbReference>
<protein>
    <recommendedName>
        <fullName evidence="6">Phosphatidylglycerol lysyltransferase</fullName>
        <ecNumber evidence="6">2.3.2.3</ecNumber>
    </recommendedName>
    <alternativeName>
        <fullName evidence="6">Lysylphosphatidylglycerol synthase</fullName>
    </alternativeName>
</protein>
<gene>
    <name evidence="6" type="primary">mprF</name>
    <name evidence="8" type="ORF">MOZ60_03400</name>
</gene>
<feature type="coiled-coil region" evidence="7">
    <location>
        <begin position="200"/>
        <end position="231"/>
    </location>
</feature>
<evidence type="ECO:0000256" key="1">
    <source>
        <dbReference type="ARBA" id="ARBA00004651"/>
    </source>
</evidence>
<evidence type="ECO:0000256" key="7">
    <source>
        <dbReference type="SAM" id="Coils"/>
    </source>
</evidence>
<evidence type="ECO:0000313" key="8">
    <source>
        <dbReference type="EMBL" id="MDX8419136.1"/>
    </source>
</evidence>
<evidence type="ECO:0000313" key="9">
    <source>
        <dbReference type="Proteomes" id="UP001286174"/>
    </source>
</evidence>
<keyword evidence="5 6" id="KW-0472">Membrane</keyword>
<dbReference type="GO" id="GO:0006629">
    <property type="term" value="P:lipid metabolic process"/>
    <property type="evidence" value="ECO:0007669"/>
    <property type="project" value="UniProtKB-KW"/>
</dbReference>
<dbReference type="GO" id="GO:0046677">
    <property type="term" value="P:response to antibiotic"/>
    <property type="evidence" value="ECO:0007669"/>
    <property type="project" value="UniProtKB-KW"/>
</dbReference>
<comment type="caution">
    <text evidence="8">The sequence shown here is derived from an EMBL/GenBank/DDBJ whole genome shotgun (WGS) entry which is preliminary data.</text>
</comment>
<dbReference type="PANTHER" id="PTHR37693">
    <property type="entry name" value="PHOSPHATIDYLGLYCEROL LYSYLTRANSFERASE"/>
    <property type="match status" value="1"/>
</dbReference>
<comment type="similarity">
    <text evidence="6">Belongs to the LPG synthase family.</text>
</comment>
<feature type="transmembrane region" description="Helical" evidence="6">
    <location>
        <begin position="317"/>
        <end position="338"/>
    </location>
</feature>
<dbReference type="EC" id="2.3.2.3" evidence="6"/>
<keyword evidence="2" id="KW-1003">Cell membrane</keyword>
<feature type="transmembrane region" description="Helical" evidence="6">
    <location>
        <begin position="130"/>
        <end position="147"/>
    </location>
</feature>
<evidence type="ECO:0000256" key="5">
    <source>
        <dbReference type="ARBA" id="ARBA00023136"/>
    </source>
</evidence>
<accession>A0AB35U1Z5</accession>
<comment type="catalytic activity">
    <reaction evidence="6">
        <text>L-lysyl-tRNA(Lys) + a 1,2-diacyl-sn-glycero-3-phospho-(1'-sn-glycerol) = a 1,2-diacyl-sn-glycero-3-phospho-1'-(3'-O-L-lysyl)-sn-glycerol + tRNA(Lys)</text>
        <dbReference type="Rhea" id="RHEA:10668"/>
        <dbReference type="Rhea" id="RHEA-COMP:9696"/>
        <dbReference type="Rhea" id="RHEA-COMP:9697"/>
        <dbReference type="ChEBI" id="CHEBI:64716"/>
        <dbReference type="ChEBI" id="CHEBI:75792"/>
        <dbReference type="ChEBI" id="CHEBI:78442"/>
        <dbReference type="ChEBI" id="CHEBI:78529"/>
        <dbReference type="EC" id="2.3.2.3"/>
    </reaction>
</comment>
<keyword evidence="4 6" id="KW-1133">Transmembrane helix</keyword>
<dbReference type="EMBL" id="JALBUR010000005">
    <property type="protein sequence ID" value="MDX8419136.1"/>
    <property type="molecule type" value="Genomic_DNA"/>
</dbReference>
<comment type="function">
    <text evidence="6">Catalyzes the transfer of a lysyl group from L-lysyl-tRNA(Lys) to membrane-bound phosphatidylglycerol (PG), which produces lysylphosphatidylglycerol (LPG), a major component of the bacterial membrane with a positive net charge. LPG synthesis contributes to bacterial virulence as it is involved in the resistance mechanism against cationic antimicrobial peptides (CAMP) produces by the host's immune system (defensins, cathelicidins) and by the competing microorganisms.</text>
</comment>
<keyword evidence="7" id="KW-0175">Coiled coil</keyword>
<feature type="transmembrane region" description="Helical" evidence="6">
    <location>
        <begin position="234"/>
        <end position="256"/>
    </location>
</feature>
<sequence length="371" mass="42873">MKTNLKKVLKSPVFNFALIIGLTVLVLWFSLKDNGREILSMIRGANKWLLVFMLVLMVLERWIDGWGLSLEARIFKKDYKVRQGFVDAYTASLFNNITPSASGGQFAQIYIFRKQGLDVSSAISVLWMDFINYQTTMSVFVLVLILLRFPYFYGHYSQFFLIVIFGFIVNSALIFALWASVKFPRFYRWLTTTGFNIGIRMHLIKNRDKAKQKLDEQLERFEKQIDMISCDKKMIFLVALSNLIRLLMYYSIAFIAARALHFQLSWKLYIDTIALSSFVAMVNAFMPMPGSAGGTEATFVLMFSTIFGTTKAKAIMILWRVITYYFQTLVGAGIYLWARMQPVVIHDNMQEIPAETETNGKIEQKSKEEER</sequence>
<dbReference type="Pfam" id="PF03706">
    <property type="entry name" value="LPG_synthase_TM"/>
    <property type="match status" value="1"/>
</dbReference>
<evidence type="ECO:0000256" key="2">
    <source>
        <dbReference type="ARBA" id="ARBA00022475"/>
    </source>
</evidence>
<evidence type="ECO:0000256" key="4">
    <source>
        <dbReference type="ARBA" id="ARBA00022989"/>
    </source>
</evidence>
<proteinExistence type="inferred from homology"/>
<evidence type="ECO:0000256" key="6">
    <source>
        <dbReference type="RuleBase" id="RU363042"/>
    </source>
</evidence>
<keyword evidence="6" id="KW-0443">Lipid metabolism</keyword>
<dbReference type="GO" id="GO:0050071">
    <property type="term" value="F:phosphatidylglycerol lysyltransferase activity"/>
    <property type="evidence" value="ECO:0007669"/>
    <property type="project" value="UniProtKB-EC"/>
</dbReference>
<dbReference type="PANTHER" id="PTHR37693:SF1">
    <property type="entry name" value="INTEGRAL MEMBRANE PROTEIN"/>
    <property type="match status" value="1"/>
</dbReference>
<reference evidence="8 9" key="1">
    <citation type="submission" date="2022-03" db="EMBL/GenBank/DDBJ databases">
        <title>Novel taxa within the pig intestine.</title>
        <authorList>
            <person name="Wylensek D."/>
            <person name="Bishof K."/>
            <person name="Afrizal A."/>
            <person name="Clavel T."/>
        </authorList>
    </citation>
    <scope>NUCLEOTIDE SEQUENCE [LARGE SCALE GENOMIC DNA]</scope>
    <source>
        <strain evidence="8 9">CLA-KB-P133</strain>
    </source>
</reference>
<keyword evidence="3 6" id="KW-0812">Transmembrane</keyword>
<evidence type="ECO:0000256" key="3">
    <source>
        <dbReference type="ARBA" id="ARBA00022692"/>
    </source>
</evidence>
<organism evidence="8 9">
    <name type="scientific">Grylomicrobium aquisgranensis</name>
    <dbReference type="NCBI Taxonomy" id="2926318"/>
    <lineage>
        <taxon>Bacteria</taxon>
        <taxon>Bacillati</taxon>
        <taxon>Bacillota</taxon>
        <taxon>Erysipelotrichia</taxon>
        <taxon>Erysipelotrichales</taxon>
        <taxon>Erysipelotrichaceae</taxon>
        <taxon>Grylomicrobium</taxon>
    </lineage>
</organism>
<dbReference type="RefSeq" id="WP_277009324.1">
    <property type="nucleotide sequence ID" value="NZ_JALBUR010000005.1"/>
</dbReference>
<dbReference type="NCBIfam" id="TIGR00374">
    <property type="entry name" value="flippase-like domain"/>
    <property type="match status" value="1"/>
</dbReference>
<feature type="transmembrane region" description="Helical" evidence="6">
    <location>
        <begin position="44"/>
        <end position="63"/>
    </location>
</feature>
<keyword evidence="9" id="KW-1185">Reference proteome</keyword>
<feature type="transmembrane region" description="Helical" evidence="6">
    <location>
        <begin position="159"/>
        <end position="181"/>
    </location>
</feature>
<feature type="transmembrane region" description="Helical" evidence="6">
    <location>
        <begin position="12"/>
        <end position="32"/>
    </location>
</feature>
<dbReference type="AlphaFoldDB" id="A0AB35U1Z5"/>
<dbReference type="InterPro" id="IPR022791">
    <property type="entry name" value="L-PG_synthase/AglD"/>
</dbReference>
<feature type="transmembrane region" description="Helical" evidence="6">
    <location>
        <begin position="268"/>
        <end position="286"/>
    </location>
</feature>
<keyword evidence="6" id="KW-0046">Antibiotic resistance</keyword>
<dbReference type="Proteomes" id="UP001286174">
    <property type="component" value="Unassembled WGS sequence"/>
</dbReference>